<dbReference type="Gene3D" id="3.40.50.1000">
    <property type="entry name" value="HAD superfamily/HAD-like"/>
    <property type="match status" value="1"/>
</dbReference>
<dbReference type="OrthoDB" id="432719at2759"/>
<protein>
    <submittedName>
        <fullName evidence="13">Heavy metal translocatin</fullName>
    </submittedName>
</protein>
<dbReference type="InterPro" id="IPR023214">
    <property type="entry name" value="HAD_sf"/>
</dbReference>
<feature type="transmembrane region" description="Helical" evidence="11">
    <location>
        <begin position="151"/>
        <end position="173"/>
    </location>
</feature>
<evidence type="ECO:0000256" key="11">
    <source>
        <dbReference type="RuleBase" id="RU362081"/>
    </source>
</evidence>
<dbReference type="GO" id="GO:0016887">
    <property type="term" value="F:ATP hydrolysis activity"/>
    <property type="evidence" value="ECO:0007669"/>
    <property type="project" value="InterPro"/>
</dbReference>
<dbReference type="CDD" id="cd00371">
    <property type="entry name" value="HMA"/>
    <property type="match status" value="1"/>
</dbReference>
<dbReference type="SFLD" id="SFLDS00003">
    <property type="entry name" value="Haloacid_Dehalogenase"/>
    <property type="match status" value="1"/>
</dbReference>
<dbReference type="SUPFAM" id="SSF55008">
    <property type="entry name" value="HMA, heavy metal-associated domain"/>
    <property type="match status" value="1"/>
</dbReference>
<dbReference type="InterPro" id="IPR059000">
    <property type="entry name" value="ATPase_P-type_domA"/>
</dbReference>
<dbReference type="InParanoid" id="A0A1Y1XHC4"/>
<dbReference type="EMBL" id="MCFE01000602">
    <property type="protein sequence ID" value="ORX84784.1"/>
    <property type="molecule type" value="Genomic_DNA"/>
</dbReference>
<dbReference type="STRING" id="1314790.A0A1Y1XHC4"/>
<dbReference type="InterPro" id="IPR008250">
    <property type="entry name" value="ATPase_P-typ_transduc_dom_A_sf"/>
</dbReference>
<keyword evidence="6 11" id="KW-0547">Nucleotide-binding</keyword>
<evidence type="ECO:0000256" key="7">
    <source>
        <dbReference type="ARBA" id="ARBA00022840"/>
    </source>
</evidence>
<evidence type="ECO:0000256" key="6">
    <source>
        <dbReference type="ARBA" id="ARBA00022741"/>
    </source>
</evidence>
<dbReference type="GO" id="GO:0005886">
    <property type="term" value="C:plasma membrane"/>
    <property type="evidence" value="ECO:0007669"/>
    <property type="project" value="UniProtKB-SubCell"/>
</dbReference>
<keyword evidence="9 11" id="KW-1133">Transmembrane helix</keyword>
<dbReference type="InterPro" id="IPR023298">
    <property type="entry name" value="ATPase_P-typ_TM_dom_sf"/>
</dbReference>
<dbReference type="NCBIfam" id="TIGR01494">
    <property type="entry name" value="ATPase_P-type"/>
    <property type="match status" value="2"/>
</dbReference>
<evidence type="ECO:0000256" key="9">
    <source>
        <dbReference type="ARBA" id="ARBA00022989"/>
    </source>
</evidence>
<organism evidence="13 14">
    <name type="scientific">Basidiobolus meristosporus CBS 931.73</name>
    <dbReference type="NCBI Taxonomy" id="1314790"/>
    <lineage>
        <taxon>Eukaryota</taxon>
        <taxon>Fungi</taxon>
        <taxon>Fungi incertae sedis</taxon>
        <taxon>Zoopagomycota</taxon>
        <taxon>Entomophthoromycotina</taxon>
        <taxon>Basidiobolomycetes</taxon>
        <taxon>Basidiobolales</taxon>
        <taxon>Basidiobolaceae</taxon>
        <taxon>Basidiobolus</taxon>
    </lineage>
</organism>
<dbReference type="SFLD" id="SFLDF00027">
    <property type="entry name" value="p-type_atpase"/>
    <property type="match status" value="1"/>
</dbReference>
<dbReference type="Pfam" id="PF00403">
    <property type="entry name" value="HMA"/>
    <property type="match status" value="1"/>
</dbReference>
<feature type="transmembrane region" description="Helical" evidence="11">
    <location>
        <begin position="110"/>
        <end position="131"/>
    </location>
</feature>
<dbReference type="GO" id="GO:0005524">
    <property type="term" value="F:ATP binding"/>
    <property type="evidence" value="ECO:0007669"/>
    <property type="project" value="UniProtKB-UniRule"/>
</dbReference>
<comment type="similarity">
    <text evidence="2 11">Belongs to the cation transport ATPase (P-type) (TC 3.A.3) family. Type IB subfamily.</text>
</comment>
<dbReference type="PANTHER" id="PTHR43520:SF8">
    <property type="entry name" value="P-TYPE CU(+) TRANSPORTER"/>
    <property type="match status" value="1"/>
</dbReference>
<dbReference type="SUPFAM" id="SSF56784">
    <property type="entry name" value="HAD-like"/>
    <property type="match status" value="1"/>
</dbReference>
<comment type="subcellular location">
    <subcellularLocation>
        <location evidence="1">Cell membrane</location>
        <topology evidence="1">Multi-pass membrane protein</topology>
    </subcellularLocation>
    <subcellularLocation>
        <location evidence="11">Membrane</location>
    </subcellularLocation>
</comment>
<evidence type="ECO:0000256" key="8">
    <source>
        <dbReference type="ARBA" id="ARBA00022967"/>
    </source>
</evidence>
<dbReference type="Pfam" id="PF00702">
    <property type="entry name" value="Hydrolase"/>
    <property type="match status" value="1"/>
</dbReference>
<comment type="caution">
    <text evidence="13">The sequence shown here is derived from an EMBL/GenBank/DDBJ whole genome shotgun (WGS) entry which is preliminary data.</text>
</comment>
<dbReference type="InterPro" id="IPR001757">
    <property type="entry name" value="P_typ_ATPase"/>
</dbReference>
<dbReference type="InterPro" id="IPR006121">
    <property type="entry name" value="HMA_dom"/>
</dbReference>
<reference evidence="13 14" key="1">
    <citation type="submission" date="2016-07" db="EMBL/GenBank/DDBJ databases">
        <title>Pervasive Adenine N6-methylation of Active Genes in Fungi.</title>
        <authorList>
            <consortium name="DOE Joint Genome Institute"/>
            <person name="Mondo S.J."/>
            <person name="Dannebaum R.O."/>
            <person name="Kuo R.C."/>
            <person name="Labutti K."/>
            <person name="Haridas S."/>
            <person name="Kuo A."/>
            <person name="Salamov A."/>
            <person name="Ahrendt S.R."/>
            <person name="Lipzen A."/>
            <person name="Sullivan W."/>
            <person name="Andreopoulos W.B."/>
            <person name="Clum A."/>
            <person name="Lindquist E."/>
            <person name="Daum C."/>
            <person name="Ramamoorthy G.K."/>
            <person name="Gryganskyi A."/>
            <person name="Culley D."/>
            <person name="Magnuson J.K."/>
            <person name="James T.Y."/>
            <person name="O'Malley M.A."/>
            <person name="Stajich J.E."/>
            <person name="Spatafora J.W."/>
            <person name="Visel A."/>
            <person name="Grigoriev I.V."/>
        </authorList>
    </citation>
    <scope>NUCLEOTIDE SEQUENCE [LARGE SCALE GENOMIC DNA]</scope>
    <source>
        <strain evidence="13 14">CBS 931.73</strain>
    </source>
</reference>
<sequence>MEKPSNDLRSVVSTEQGETITRIEVRGMNCSICMDGVQTELTELEGVESVSINVISGTTTVIHKDGDTSAREIIEAIKELGYDASSRCDEDKKLLWMQVEQEKRDARKRFLVSLAFAVPTFILSTVIMIFLPKDNDARLFFASEILHGLSFYNFFMILLTTAFLMVVSAPFYGRAYDSIRFSTAADVDVLIAVGATTTYLISLINIVARMVDKRSKGEPLELFAVTILLITFVLLGEYIEVITKRKTLSAMSKLLELQPDKAILVVERTDDEGNISTLETEVEQAIITAGDILRVNPGARIPCDGHIVKGATSIDESILTGELAPVVKGEGDMVIAATLNLTASIMVKAEKIGAETTLSKMVQQIREASSSPAPIQNIVNRITSIFVPTVVVVAVMDFFVWFILGLLKKIPDTWIPEGETFAMFALSFAISILVIGCPCALTLASSSSVMIGTGMAAKYGVFLKNGGATLELSNQIDVVAFDKTGTLTYGKPSVSDFRLLLKNVGDSTGPSRIFALENMVWGILSKVEAGSDHPLAQAIVKHAINVLNHSSHSRGTHMPDIEVEEVSEVPGRGLQATVSLSTAVYLPFAINKTSKLSVFIGNEAWLAQNNCKYSSLSHAAVARAASQSWQQNGKSVVMVGIGNSFDEDGATILALIAVVDTIRPEAKQVVSELQSRGIDVWMITGDNQVTGKAVADKVGIKNVIAKVLPHEKAEKIRWLQSRGKGFKESTSASKLRFPSVQGDALGEVHRAIVAMVGDGLNDSAALSQADVGIAIGSGTDIAMDSADVILLRSQLQDLLTLLALSRLVINRIRINIFLAIVYNILAIPIAGGLLFPWVGISFPPVLAILLLCISTLSVLISSGLLKLFKPPRIIVEMDQKEASKK</sequence>
<feature type="transmembrane region" description="Helical" evidence="11">
    <location>
        <begin position="845"/>
        <end position="868"/>
    </location>
</feature>
<feature type="transmembrane region" description="Helical" evidence="11">
    <location>
        <begin position="424"/>
        <end position="444"/>
    </location>
</feature>
<keyword evidence="10 11" id="KW-0472">Membrane</keyword>
<name>A0A1Y1XHC4_9FUNG</name>
<keyword evidence="8" id="KW-1278">Translocase</keyword>
<dbReference type="InterPro" id="IPR036412">
    <property type="entry name" value="HAD-like_sf"/>
</dbReference>
<evidence type="ECO:0000256" key="4">
    <source>
        <dbReference type="ARBA" id="ARBA00022692"/>
    </source>
</evidence>
<dbReference type="GO" id="GO:0005507">
    <property type="term" value="F:copper ion binding"/>
    <property type="evidence" value="ECO:0007669"/>
    <property type="project" value="TreeGrafter"/>
</dbReference>
<proteinExistence type="inferred from homology"/>
<dbReference type="SUPFAM" id="SSF81653">
    <property type="entry name" value="Calcium ATPase, transduction domain A"/>
    <property type="match status" value="1"/>
</dbReference>
<dbReference type="GO" id="GO:0055070">
    <property type="term" value="P:copper ion homeostasis"/>
    <property type="evidence" value="ECO:0007669"/>
    <property type="project" value="TreeGrafter"/>
</dbReference>
<evidence type="ECO:0000256" key="3">
    <source>
        <dbReference type="ARBA" id="ARBA00022475"/>
    </source>
</evidence>
<dbReference type="FunFam" id="2.70.150.10:FF:000020">
    <property type="entry name" value="Copper-exporting P-type ATPase A"/>
    <property type="match status" value="1"/>
</dbReference>
<evidence type="ECO:0000256" key="1">
    <source>
        <dbReference type="ARBA" id="ARBA00004651"/>
    </source>
</evidence>
<dbReference type="PRINTS" id="PR00943">
    <property type="entry name" value="CUATPASE"/>
</dbReference>
<keyword evidence="7 11" id="KW-0067">ATP-binding</keyword>
<dbReference type="FunFam" id="3.30.70.100:FF:000001">
    <property type="entry name" value="ATPase copper transporting beta"/>
    <property type="match status" value="1"/>
</dbReference>
<dbReference type="PROSITE" id="PS50846">
    <property type="entry name" value="HMA_2"/>
    <property type="match status" value="1"/>
</dbReference>
<dbReference type="Gene3D" id="2.70.150.10">
    <property type="entry name" value="Calcium-transporting ATPase, cytoplasmic transduction domain A"/>
    <property type="match status" value="1"/>
</dbReference>
<dbReference type="AlphaFoldDB" id="A0A1Y1XHC4"/>
<dbReference type="InterPro" id="IPR036163">
    <property type="entry name" value="HMA_dom_sf"/>
</dbReference>
<feature type="transmembrane region" description="Helical" evidence="11">
    <location>
        <begin position="385"/>
        <end position="404"/>
    </location>
</feature>
<feature type="transmembrane region" description="Helical" evidence="11">
    <location>
        <begin position="816"/>
        <end position="839"/>
    </location>
</feature>
<keyword evidence="3" id="KW-1003">Cell membrane</keyword>
<evidence type="ECO:0000256" key="10">
    <source>
        <dbReference type="ARBA" id="ARBA00023136"/>
    </source>
</evidence>
<dbReference type="Gene3D" id="3.30.70.100">
    <property type="match status" value="1"/>
</dbReference>
<dbReference type="GO" id="GO:0043682">
    <property type="term" value="F:P-type divalent copper transporter activity"/>
    <property type="evidence" value="ECO:0007669"/>
    <property type="project" value="TreeGrafter"/>
</dbReference>
<dbReference type="Proteomes" id="UP000193498">
    <property type="component" value="Unassembled WGS sequence"/>
</dbReference>
<dbReference type="PANTHER" id="PTHR43520">
    <property type="entry name" value="ATP7, ISOFORM B"/>
    <property type="match status" value="1"/>
</dbReference>
<dbReference type="Gene3D" id="3.40.1110.10">
    <property type="entry name" value="Calcium-transporting ATPase, cytoplasmic domain N"/>
    <property type="match status" value="2"/>
</dbReference>
<feature type="transmembrane region" description="Helical" evidence="11">
    <location>
        <begin position="220"/>
        <end position="239"/>
    </location>
</feature>
<dbReference type="Pfam" id="PF00122">
    <property type="entry name" value="E1-E2_ATPase"/>
    <property type="match status" value="1"/>
</dbReference>
<dbReference type="PRINTS" id="PR00119">
    <property type="entry name" value="CATATPASE"/>
</dbReference>
<evidence type="ECO:0000259" key="12">
    <source>
        <dbReference type="PROSITE" id="PS50846"/>
    </source>
</evidence>
<keyword evidence="5 11" id="KW-0479">Metal-binding</keyword>
<accession>A0A1Y1XHC4</accession>
<gene>
    <name evidence="13" type="ORF">K493DRAFT_239036</name>
</gene>
<dbReference type="SUPFAM" id="SSF81665">
    <property type="entry name" value="Calcium ATPase, transmembrane domain M"/>
    <property type="match status" value="1"/>
</dbReference>
<feature type="transmembrane region" description="Helical" evidence="11">
    <location>
        <begin position="185"/>
        <end position="208"/>
    </location>
</feature>
<evidence type="ECO:0000313" key="14">
    <source>
        <dbReference type="Proteomes" id="UP000193498"/>
    </source>
</evidence>
<dbReference type="PROSITE" id="PS00154">
    <property type="entry name" value="ATPASE_E1_E2"/>
    <property type="match status" value="1"/>
</dbReference>
<dbReference type="SUPFAM" id="SSF81660">
    <property type="entry name" value="Metal cation-transporting ATPase, ATP-binding domain N"/>
    <property type="match status" value="1"/>
</dbReference>
<dbReference type="InterPro" id="IPR023299">
    <property type="entry name" value="ATPase_P-typ_cyto_dom_N"/>
</dbReference>
<keyword evidence="14" id="KW-1185">Reference proteome</keyword>
<evidence type="ECO:0000313" key="13">
    <source>
        <dbReference type="EMBL" id="ORX84784.1"/>
    </source>
</evidence>
<evidence type="ECO:0000256" key="5">
    <source>
        <dbReference type="ARBA" id="ARBA00022723"/>
    </source>
</evidence>
<dbReference type="InterPro" id="IPR044492">
    <property type="entry name" value="P_typ_ATPase_HD_dom"/>
</dbReference>
<dbReference type="InterPro" id="IPR018303">
    <property type="entry name" value="ATPase_P-typ_P_site"/>
</dbReference>
<feature type="domain" description="HMA" evidence="12">
    <location>
        <begin position="19"/>
        <end position="85"/>
    </location>
</feature>
<keyword evidence="4 11" id="KW-0812">Transmembrane</keyword>
<dbReference type="SFLD" id="SFLDG00002">
    <property type="entry name" value="C1.7:_P-type_atpase_like"/>
    <property type="match status" value="1"/>
</dbReference>
<dbReference type="NCBIfam" id="TIGR01525">
    <property type="entry name" value="ATPase-IB_hvy"/>
    <property type="match status" value="1"/>
</dbReference>
<evidence type="ECO:0000256" key="2">
    <source>
        <dbReference type="ARBA" id="ARBA00006024"/>
    </source>
</evidence>
<dbReference type="InterPro" id="IPR027256">
    <property type="entry name" value="P-typ_ATPase_IB"/>
</dbReference>